<evidence type="ECO:0000313" key="3">
    <source>
        <dbReference type="Proteomes" id="UP000095541"/>
    </source>
</evidence>
<organism evidence="2 3">
    <name type="scientific">Bacteroides thetaiotaomicron</name>
    <dbReference type="NCBI Taxonomy" id="818"/>
    <lineage>
        <taxon>Bacteria</taxon>
        <taxon>Pseudomonadati</taxon>
        <taxon>Bacteroidota</taxon>
        <taxon>Bacteroidia</taxon>
        <taxon>Bacteroidales</taxon>
        <taxon>Bacteroidaceae</taxon>
        <taxon>Bacteroides</taxon>
    </lineage>
</organism>
<dbReference type="AlphaFoldDB" id="A0A174UQW1"/>
<sequence length="168" mass="19414">MAKPKFDFNDPHNLIRIEGWARDGLDDKQIAANIGYNETYFSELKGKLPELSKALKSGRAPLELKVENTMYKKATGMTIKVQQAIKVKDVYYDEEGRRCEKERVEIVELEQEVPPDTTAGIFWLKNRKPEQWNKSSPKTDGDIPSTEVPRTLTKEEAKELWNKMDHEC</sequence>
<dbReference type="RefSeq" id="WP_055219899.1">
    <property type="nucleotide sequence ID" value="NZ_CZBI01000004.1"/>
</dbReference>
<feature type="region of interest" description="Disordered" evidence="1">
    <location>
        <begin position="131"/>
        <end position="154"/>
    </location>
</feature>
<accession>A0A174UQW1</accession>
<name>A0A174UQW1_BACT4</name>
<evidence type="ECO:0000313" key="2">
    <source>
        <dbReference type="EMBL" id="CUQ23261.1"/>
    </source>
</evidence>
<gene>
    <name evidence="2" type="ORF">ERS852557_03099</name>
</gene>
<feature type="compositionally biased region" description="Basic and acidic residues" evidence="1">
    <location>
        <begin position="131"/>
        <end position="141"/>
    </location>
</feature>
<dbReference type="Proteomes" id="UP000095541">
    <property type="component" value="Unassembled WGS sequence"/>
</dbReference>
<protein>
    <submittedName>
        <fullName evidence="2">Uncharacterized protein</fullName>
    </submittedName>
</protein>
<proteinExistence type="predicted"/>
<reference evidence="2 3" key="1">
    <citation type="submission" date="2015-09" db="EMBL/GenBank/DDBJ databases">
        <authorList>
            <consortium name="Pathogen Informatics"/>
        </authorList>
    </citation>
    <scope>NUCLEOTIDE SEQUENCE [LARGE SCALE GENOMIC DNA]</scope>
    <source>
        <strain evidence="2 3">2789STDY5834945</strain>
    </source>
</reference>
<dbReference type="EMBL" id="CZBI01000004">
    <property type="protein sequence ID" value="CUQ23261.1"/>
    <property type="molecule type" value="Genomic_DNA"/>
</dbReference>
<evidence type="ECO:0000256" key="1">
    <source>
        <dbReference type="SAM" id="MobiDB-lite"/>
    </source>
</evidence>